<keyword evidence="2" id="KW-0472">Membrane</keyword>
<feature type="transmembrane region" description="Helical" evidence="2">
    <location>
        <begin position="82"/>
        <end position="108"/>
    </location>
</feature>
<comment type="caution">
    <text evidence="3">The sequence shown here is derived from an EMBL/GenBank/DDBJ whole genome shotgun (WGS) entry which is preliminary data.</text>
</comment>
<keyword evidence="2" id="KW-0812">Transmembrane</keyword>
<keyword evidence="2" id="KW-1133">Transmembrane helix</keyword>
<organism evidence="3 4">
    <name type="scientific">Steinernema hermaphroditum</name>
    <dbReference type="NCBI Taxonomy" id="289476"/>
    <lineage>
        <taxon>Eukaryota</taxon>
        <taxon>Metazoa</taxon>
        <taxon>Ecdysozoa</taxon>
        <taxon>Nematoda</taxon>
        <taxon>Chromadorea</taxon>
        <taxon>Rhabditida</taxon>
        <taxon>Tylenchina</taxon>
        <taxon>Panagrolaimomorpha</taxon>
        <taxon>Strongyloidoidea</taxon>
        <taxon>Steinernematidae</taxon>
        <taxon>Steinernema</taxon>
    </lineage>
</organism>
<proteinExistence type="predicted"/>
<dbReference type="AlphaFoldDB" id="A0AA39H436"/>
<protein>
    <submittedName>
        <fullName evidence="3">Uncharacterized protein</fullName>
    </submittedName>
</protein>
<feature type="region of interest" description="Disordered" evidence="1">
    <location>
        <begin position="16"/>
        <end position="36"/>
    </location>
</feature>
<evidence type="ECO:0000256" key="2">
    <source>
        <dbReference type="SAM" id="Phobius"/>
    </source>
</evidence>
<keyword evidence="4" id="KW-1185">Reference proteome</keyword>
<evidence type="ECO:0000313" key="3">
    <source>
        <dbReference type="EMBL" id="KAK0397918.1"/>
    </source>
</evidence>
<accession>A0AA39H436</accession>
<sequence>METVQSRVRHASIDSRPYGASISSQPENRHHRFPSPHLTDDTFLHVDNWPTQENPTPKSCSFCDRLAGLLDKQRNWIQGHPIPSMIIGIALLLMLLLIATGLVLLFVLQSHPKKLSVVTNDAGLTTSTTSTLEPIREYLSLFDYATFSLPANATQIESLQPWRRHEGYFLAVANQTLLVFTLNEAIRKIHNMTVHSLNIDRKNCSKCHVYDRETIDNAPLYCCTDCPNFSFFCSFYGIENIYHEALADARVFIEPDAVVFHCITEVHIKYITGPNTFLKLHRAVIARNDSVPTMEEGPLQRSYGLTPDSNFSTFAYSSSTQLDWMAVLDVDTLHIRTLNGTNENQCMVSNFFSNDSLSTTALYVESAAKPEDHSTVAAVSDTRFAMARFKATSKRCEYGTEPYAHAPFAMTLLGAAINGKYLLIVHQNSSNVYVQAGGFDWQLPL</sequence>
<dbReference type="Proteomes" id="UP001175271">
    <property type="component" value="Unassembled WGS sequence"/>
</dbReference>
<evidence type="ECO:0000313" key="4">
    <source>
        <dbReference type="Proteomes" id="UP001175271"/>
    </source>
</evidence>
<gene>
    <name evidence="3" type="ORF">QR680_002337</name>
</gene>
<dbReference type="EMBL" id="JAUCMV010000005">
    <property type="protein sequence ID" value="KAK0397918.1"/>
    <property type="molecule type" value="Genomic_DNA"/>
</dbReference>
<evidence type="ECO:0000256" key="1">
    <source>
        <dbReference type="SAM" id="MobiDB-lite"/>
    </source>
</evidence>
<name>A0AA39H436_9BILA</name>
<reference evidence="3" key="1">
    <citation type="submission" date="2023-06" db="EMBL/GenBank/DDBJ databases">
        <title>Genomic analysis of the entomopathogenic nematode Steinernema hermaphroditum.</title>
        <authorList>
            <person name="Schwarz E.M."/>
            <person name="Heppert J.K."/>
            <person name="Baniya A."/>
            <person name="Schwartz H.T."/>
            <person name="Tan C.-H."/>
            <person name="Antoshechkin I."/>
            <person name="Sternberg P.W."/>
            <person name="Goodrich-Blair H."/>
            <person name="Dillman A.R."/>
        </authorList>
    </citation>
    <scope>NUCLEOTIDE SEQUENCE</scope>
    <source>
        <strain evidence="3">PS9179</strain>
        <tissue evidence="3">Whole animal</tissue>
    </source>
</reference>